<comment type="subcellular location">
    <subcellularLocation>
        <location evidence="1">Periplasm</location>
    </subcellularLocation>
</comment>
<comment type="caution">
    <text evidence="6">The sequence shown here is derived from an EMBL/GenBank/DDBJ whole genome shotgun (WGS) entry which is preliminary data.</text>
</comment>
<proteinExistence type="inferred from homology"/>
<dbReference type="GO" id="GO:1904680">
    <property type="term" value="F:peptide transmembrane transporter activity"/>
    <property type="evidence" value="ECO:0007669"/>
    <property type="project" value="TreeGrafter"/>
</dbReference>
<name>A0A838BWI3_9HYPH</name>
<dbReference type="RefSeq" id="WP_181054834.1">
    <property type="nucleotide sequence ID" value="NZ_JACDXJ010000003.1"/>
</dbReference>
<dbReference type="PIRSF" id="PIRSF002741">
    <property type="entry name" value="MppA"/>
    <property type="match status" value="1"/>
</dbReference>
<keyword evidence="3 4" id="KW-0732">Signal</keyword>
<dbReference type="EMBL" id="JACDXJ010000003">
    <property type="protein sequence ID" value="MBA1159253.1"/>
    <property type="molecule type" value="Genomic_DNA"/>
</dbReference>
<feature type="signal peptide" evidence="4">
    <location>
        <begin position="1"/>
        <end position="23"/>
    </location>
</feature>
<evidence type="ECO:0000256" key="4">
    <source>
        <dbReference type="SAM" id="SignalP"/>
    </source>
</evidence>
<evidence type="ECO:0000256" key="1">
    <source>
        <dbReference type="ARBA" id="ARBA00004418"/>
    </source>
</evidence>
<reference evidence="6 7" key="1">
    <citation type="submission" date="2020-07" db="EMBL/GenBank/DDBJ databases">
        <title>Draft genome and description of Microvirga mediterraneensis Marseille-Q2068 sp. nov.</title>
        <authorList>
            <person name="Boxberger M."/>
        </authorList>
    </citation>
    <scope>NUCLEOTIDE SEQUENCE [LARGE SCALE GENOMIC DNA]</scope>
    <source>
        <strain evidence="6 7">Marseille-Q2068</strain>
    </source>
</reference>
<evidence type="ECO:0000256" key="2">
    <source>
        <dbReference type="ARBA" id="ARBA00005695"/>
    </source>
</evidence>
<evidence type="ECO:0000259" key="5">
    <source>
        <dbReference type="Pfam" id="PF00496"/>
    </source>
</evidence>
<comment type="similarity">
    <text evidence="2">Belongs to the bacterial solute-binding protein 5 family.</text>
</comment>
<dbReference type="InterPro" id="IPR006311">
    <property type="entry name" value="TAT_signal"/>
</dbReference>
<evidence type="ECO:0000313" key="6">
    <source>
        <dbReference type="EMBL" id="MBA1159253.1"/>
    </source>
</evidence>
<dbReference type="PROSITE" id="PS51318">
    <property type="entry name" value="TAT"/>
    <property type="match status" value="1"/>
</dbReference>
<gene>
    <name evidence="6" type="ORF">H0S73_24535</name>
</gene>
<evidence type="ECO:0000256" key="3">
    <source>
        <dbReference type="ARBA" id="ARBA00022729"/>
    </source>
</evidence>
<feature type="chain" id="PRO_5032548602" description="Solute-binding protein family 5 domain-containing protein" evidence="4">
    <location>
        <begin position="24"/>
        <end position="515"/>
    </location>
</feature>
<dbReference type="Gene3D" id="3.90.76.10">
    <property type="entry name" value="Dipeptide-binding Protein, Domain 1"/>
    <property type="match status" value="1"/>
</dbReference>
<dbReference type="Pfam" id="PF00496">
    <property type="entry name" value="SBP_bac_5"/>
    <property type="match status" value="1"/>
</dbReference>
<dbReference type="Proteomes" id="UP000572984">
    <property type="component" value="Unassembled WGS sequence"/>
</dbReference>
<keyword evidence="7" id="KW-1185">Reference proteome</keyword>
<dbReference type="GO" id="GO:0030288">
    <property type="term" value="C:outer membrane-bounded periplasmic space"/>
    <property type="evidence" value="ECO:0007669"/>
    <property type="project" value="UniProtKB-ARBA"/>
</dbReference>
<dbReference type="InterPro" id="IPR000914">
    <property type="entry name" value="SBP_5_dom"/>
</dbReference>
<accession>A0A838BWI3</accession>
<dbReference type="PANTHER" id="PTHR30290">
    <property type="entry name" value="PERIPLASMIC BINDING COMPONENT OF ABC TRANSPORTER"/>
    <property type="match status" value="1"/>
</dbReference>
<organism evidence="6 7">
    <name type="scientific">Microvirga mediterraneensis</name>
    <dbReference type="NCBI Taxonomy" id="2754695"/>
    <lineage>
        <taxon>Bacteria</taxon>
        <taxon>Pseudomonadati</taxon>
        <taxon>Pseudomonadota</taxon>
        <taxon>Alphaproteobacteria</taxon>
        <taxon>Hyphomicrobiales</taxon>
        <taxon>Methylobacteriaceae</taxon>
        <taxon>Microvirga</taxon>
    </lineage>
</organism>
<dbReference type="InterPro" id="IPR039424">
    <property type="entry name" value="SBP_5"/>
</dbReference>
<dbReference type="Gene3D" id="3.10.105.10">
    <property type="entry name" value="Dipeptide-binding Protein, Domain 3"/>
    <property type="match status" value="1"/>
</dbReference>
<protein>
    <recommendedName>
        <fullName evidence="5">Solute-binding protein family 5 domain-containing protein</fullName>
    </recommendedName>
</protein>
<dbReference type="SUPFAM" id="SSF53850">
    <property type="entry name" value="Periplasmic binding protein-like II"/>
    <property type="match status" value="1"/>
</dbReference>
<dbReference type="Gene3D" id="3.40.190.10">
    <property type="entry name" value="Periplasmic binding protein-like II"/>
    <property type="match status" value="1"/>
</dbReference>
<dbReference type="GO" id="GO:0015833">
    <property type="term" value="P:peptide transport"/>
    <property type="evidence" value="ECO:0007669"/>
    <property type="project" value="TreeGrafter"/>
</dbReference>
<dbReference type="AlphaFoldDB" id="A0A838BWI3"/>
<evidence type="ECO:0000313" key="7">
    <source>
        <dbReference type="Proteomes" id="UP000572984"/>
    </source>
</evidence>
<dbReference type="PANTHER" id="PTHR30290:SF38">
    <property type="entry name" value="D,D-DIPEPTIDE-BINDING PERIPLASMIC PROTEIN DDPA-RELATED"/>
    <property type="match status" value="1"/>
</dbReference>
<feature type="domain" description="Solute-binding protein family 5" evidence="5">
    <location>
        <begin position="83"/>
        <end position="434"/>
    </location>
</feature>
<dbReference type="GO" id="GO:0043190">
    <property type="term" value="C:ATP-binding cassette (ABC) transporter complex"/>
    <property type="evidence" value="ECO:0007669"/>
    <property type="project" value="InterPro"/>
</dbReference>
<dbReference type="InterPro" id="IPR030678">
    <property type="entry name" value="Peptide/Ni-bd"/>
</dbReference>
<sequence length="515" mass="57457">MQRARRSILTAAALLAVSSFVPGDTIGTPSAWAQTGKTLTIAQGFDPQTLWPNGTTASDNLNAGGAIVESLLWTNPATGKNEGMLAEKWEQTSPTSMKLTLRSNVKFSNGEPLNADAVVNSFKIFMDPKQAPAYANYASALDRVEKLDDMNVVVHTKHPYPPFELMLTQVYITPPAYWTSVGLEGFGQKPVGTGPFKLSEWVKDNRLVMERNTAYWGKGPTGIDRVIWRPVPDDTSRVAGFVTGEYDFATNIPISAIDEINSQPDRKVIETPSYRIFQLIQSSLEEHASPLSDKRVRQALNYAVDKKAIIDNLFAGRAFALNGQLLRKEQLGFDPSLKDYPYDPEKAKALLREAGHPNGFEITFKFPSGRYAQDREVSEAIAGMLAKVGVRTKMNSLEPGEFLRQLRARELWPLAYLGLAPLDDPDFQLAQYRSTWRYSYIRNSALDELIDAGAKEVDREKRAAIYRKAAQLMHDEAPVVFLFGGYDFYGVSNKLEGIVPRGDQRFFLQNVTLKQ</sequence>